<sequence length="518" mass="55972">MLEVSTFVEMGPQRLAGMYLVPRTSPLPAWVGADAIPVDEPAGPIRPIATTCPDPDGPLRRAFLDLINSGQRKVLLASFLFADGEVARALARVAERLRGGVYVLTALGRGFRVDLGDAEGLDPHSRGSERREQHITNLKLLADAGVWLRSAPDLHAKLCVIDDREALVTSANVTSEAFDRNPENGLILRSPALARELGRAFARVFLHHSREESPPAATLNVGSVRSSLGPRWRRLTRSEPDQVVATISDDEQSIMEAILDLLQSARSEIVLTAYSAVGLQDHPVGVALRSAVGRGVRVLAVLPPDNRAADRRDTGAWLFRGAKEGQVVVRGLAYTHAKAIVSDGVRALVWTGNLDGHHGFEDGFEVGVTTSRPEVARALRAYVVTLANKAQYTALFDPTLEQLAAACGTTSGISGDWVIELPTHAFWRPSELADALKRSAISFTRRGGELTLGIEGIAELIGTVDASNHRLKVERIISKPTNPSRPEGYLGPCRLRVTRDAGPEASKGRARRGGDRRS</sequence>
<evidence type="ECO:0000256" key="7">
    <source>
        <dbReference type="SAM" id="MobiDB-lite"/>
    </source>
</evidence>
<dbReference type="GO" id="GO:0004630">
    <property type="term" value="F:phospholipase D activity"/>
    <property type="evidence" value="ECO:0007669"/>
    <property type="project" value="UniProtKB-EC"/>
</dbReference>
<dbReference type="AlphaFoldDB" id="A0A150P0V4"/>
<dbReference type="GO" id="GO:0016042">
    <property type="term" value="P:lipid catabolic process"/>
    <property type="evidence" value="ECO:0007669"/>
    <property type="project" value="UniProtKB-KW"/>
</dbReference>
<dbReference type="SUPFAM" id="SSF56024">
    <property type="entry name" value="Phospholipase D/nuclease"/>
    <property type="match status" value="2"/>
</dbReference>
<dbReference type="PANTHER" id="PTHR43856">
    <property type="entry name" value="CARDIOLIPIN HYDROLASE"/>
    <property type="match status" value="1"/>
</dbReference>
<evidence type="ECO:0000313" key="9">
    <source>
        <dbReference type="EMBL" id="KYF48534.1"/>
    </source>
</evidence>
<evidence type="ECO:0000256" key="2">
    <source>
        <dbReference type="ARBA" id="ARBA00008664"/>
    </source>
</evidence>
<feature type="region of interest" description="Disordered" evidence="7">
    <location>
        <begin position="481"/>
        <end position="518"/>
    </location>
</feature>
<dbReference type="GO" id="GO:0006793">
    <property type="term" value="P:phosphorus metabolic process"/>
    <property type="evidence" value="ECO:0007669"/>
    <property type="project" value="UniProtKB-ARBA"/>
</dbReference>
<comment type="similarity">
    <text evidence="2">Belongs to the phospholipase D family.</text>
</comment>
<organism evidence="9 10">
    <name type="scientific">Sorangium cellulosum</name>
    <name type="common">Polyangium cellulosum</name>
    <dbReference type="NCBI Taxonomy" id="56"/>
    <lineage>
        <taxon>Bacteria</taxon>
        <taxon>Pseudomonadati</taxon>
        <taxon>Myxococcota</taxon>
        <taxon>Polyangia</taxon>
        <taxon>Polyangiales</taxon>
        <taxon>Polyangiaceae</taxon>
        <taxon>Sorangium</taxon>
    </lineage>
</organism>
<accession>A0A150P0V4</accession>
<dbReference type="EC" id="3.1.4.4" evidence="3"/>
<feature type="domain" description="PLD phosphodiesterase" evidence="8">
    <location>
        <begin position="150"/>
        <end position="177"/>
    </location>
</feature>
<dbReference type="EMBL" id="JELX01004376">
    <property type="protein sequence ID" value="KYF48534.1"/>
    <property type="molecule type" value="Genomic_DNA"/>
</dbReference>
<evidence type="ECO:0000256" key="6">
    <source>
        <dbReference type="ARBA" id="ARBA00023098"/>
    </source>
</evidence>
<keyword evidence="5" id="KW-0442">Lipid degradation</keyword>
<comment type="catalytic activity">
    <reaction evidence="1">
        <text>a 1,2-diacyl-sn-glycero-3-phosphocholine + H2O = a 1,2-diacyl-sn-glycero-3-phosphate + choline + H(+)</text>
        <dbReference type="Rhea" id="RHEA:14445"/>
        <dbReference type="ChEBI" id="CHEBI:15354"/>
        <dbReference type="ChEBI" id="CHEBI:15377"/>
        <dbReference type="ChEBI" id="CHEBI:15378"/>
        <dbReference type="ChEBI" id="CHEBI:57643"/>
        <dbReference type="ChEBI" id="CHEBI:58608"/>
        <dbReference type="EC" id="3.1.4.4"/>
    </reaction>
</comment>
<dbReference type="InterPro" id="IPR001736">
    <property type="entry name" value="PLipase_D/transphosphatidylase"/>
</dbReference>
<proteinExistence type="inferred from homology"/>
<gene>
    <name evidence="9" type="ORF">BE04_37740</name>
</gene>
<dbReference type="Gene3D" id="3.30.870.10">
    <property type="entry name" value="Endonuclease Chain A"/>
    <property type="match status" value="2"/>
</dbReference>
<evidence type="ECO:0000256" key="3">
    <source>
        <dbReference type="ARBA" id="ARBA00012027"/>
    </source>
</evidence>
<dbReference type="GO" id="GO:0016891">
    <property type="term" value="F:RNA endonuclease activity producing 5'-phosphomonoesters, hydrolytic mechanism"/>
    <property type="evidence" value="ECO:0007669"/>
    <property type="project" value="TreeGrafter"/>
</dbReference>
<dbReference type="InterPro" id="IPR025202">
    <property type="entry name" value="PLD-like_dom"/>
</dbReference>
<keyword evidence="6" id="KW-0443">Lipid metabolism</keyword>
<dbReference type="InterPro" id="IPR051406">
    <property type="entry name" value="PLD_domain"/>
</dbReference>
<evidence type="ECO:0000256" key="5">
    <source>
        <dbReference type="ARBA" id="ARBA00022963"/>
    </source>
</evidence>
<dbReference type="PROSITE" id="PS50035">
    <property type="entry name" value="PLD"/>
    <property type="match status" value="1"/>
</dbReference>
<comment type="caution">
    <text evidence="9">The sequence shown here is derived from an EMBL/GenBank/DDBJ whole genome shotgun (WGS) entry which is preliminary data.</text>
</comment>
<reference evidence="9 10" key="1">
    <citation type="submission" date="2014-02" db="EMBL/GenBank/DDBJ databases">
        <title>The small core and large imbalanced accessory genome model reveals a collaborative survival strategy of Sorangium cellulosum strains in nature.</title>
        <authorList>
            <person name="Han K."/>
            <person name="Peng R."/>
            <person name="Blom J."/>
            <person name="Li Y.-Z."/>
        </authorList>
    </citation>
    <scope>NUCLEOTIDE SEQUENCE [LARGE SCALE GENOMIC DNA]</scope>
    <source>
        <strain evidence="9 10">So0157-18</strain>
    </source>
</reference>
<dbReference type="PANTHER" id="PTHR43856:SF1">
    <property type="entry name" value="MITOCHONDRIAL CARDIOLIPIN HYDROLASE"/>
    <property type="match status" value="1"/>
</dbReference>
<name>A0A150P0V4_SORCE</name>
<evidence type="ECO:0000256" key="1">
    <source>
        <dbReference type="ARBA" id="ARBA00000798"/>
    </source>
</evidence>
<evidence type="ECO:0000313" key="10">
    <source>
        <dbReference type="Proteomes" id="UP000075604"/>
    </source>
</evidence>
<evidence type="ECO:0000256" key="4">
    <source>
        <dbReference type="ARBA" id="ARBA00022801"/>
    </source>
</evidence>
<dbReference type="Pfam" id="PF13091">
    <property type="entry name" value="PLDc_2"/>
    <property type="match status" value="2"/>
</dbReference>
<evidence type="ECO:0000259" key="8">
    <source>
        <dbReference type="PROSITE" id="PS50035"/>
    </source>
</evidence>
<dbReference type="Proteomes" id="UP000075604">
    <property type="component" value="Unassembled WGS sequence"/>
</dbReference>
<keyword evidence="4" id="KW-0378">Hydrolase</keyword>
<protein>
    <recommendedName>
        <fullName evidence="3">phospholipase D</fullName>
        <ecNumber evidence="3">3.1.4.4</ecNumber>
    </recommendedName>
</protein>